<feature type="transmembrane region" description="Helical" evidence="2">
    <location>
        <begin position="308"/>
        <end position="328"/>
    </location>
</feature>
<evidence type="ECO:0000256" key="1">
    <source>
        <dbReference type="SAM" id="MobiDB-lite"/>
    </source>
</evidence>
<protein>
    <submittedName>
        <fullName evidence="3">Uncharacterized protein</fullName>
    </submittedName>
</protein>
<dbReference type="Proteomes" id="UP000314294">
    <property type="component" value="Unassembled WGS sequence"/>
</dbReference>
<accession>A0A4Z2JED3</accession>
<gene>
    <name evidence="3" type="ORF">EYF80_001599</name>
</gene>
<keyword evidence="2" id="KW-1133">Transmembrane helix</keyword>
<evidence type="ECO:0000256" key="2">
    <source>
        <dbReference type="SAM" id="Phobius"/>
    </source>
</evidence>
<dbReference type="EMBL" id="SRLO01000007">
    <property type="protein sequence ID" value="TNN88018.1"/>
    <property type="molecule type" value="Genomic_DNA"/>
</dbReference>
<comment type="caution">
    <text evidence="3">The sequence shown here is derived from an EMBL/GenBank/DDBJ whole genome shotgun (WGS) entry which is preliminary data.</text>
</comment>
<keyword evidence="4" id="KW-1185">Reference proteome</keyword>
<dbReference type="AlphaFoldDB" id="A0A4Z2JED3"/>
<name>A0A4Z2JED3_9TELE</name>
<keyword evidence="2" id="KW-0472">Membrane</keyword>
<evidence type="ECO:0000313" key="4">
    <source>
        <dbReference type="Proteomes" id="UP000314294"/>
    </source>
</evidence>
<organism evidence="3 4">
    <name type="scientific">Liparis tanakae</name>
    <name type="common">Tanaka's snailfish</name>
    <dbReference type="NCBI Taxonomy" id="230148"/>
    <lineage>
        <taxon>Eukaryota</taxon>
        <taxon>Metazoa</taxon>
        <taxon>Chordata</taxon>
        <taxon>Craniata</taxon>
        <taxon>Vertebrata</taxon>
        <taxon>Euteleostomi</taxon>
        <taxon>Actinopterygii</taxon>
        <taxon>Neopterygii</taxon>
        <taxon>Teleostei</taxon>
        <taxon>Neoteleostei</taxon>
        <taxon>Acanthomorphata</taxon>
        <taxon>Eupercaria</taxon>
        <taxon>Perciformes</taxon>
        <taxon>Cottioidei</taxon>
        <taxon>Cottales</taxon>
        <taxon>Liparidae</taxon>
        <taxon>Liparis</taxon>
    </lineage>
</organism>
<reference evidence="3 4" key="1">
    <citation type="submission" date="2019-03" db="EMBL/GenBank/DDBJ databases">
        <title>First draft genome of Liparis tanakae, snailfish: a comprehensive survey of snailfish specific genes.</title>
        <authorList>
            <person name="Kim W."/>
            <person name="Song I."/>
            <person name="Jeong J.-H."/>
            <person name="Kim D."/>
            <person name="Kim S."/>
            <person name="Ryu S."/>
            <person name="Song J.Y."/>
            <person name="Lee S.K."/>
        </authorList>
    </citation>
    <scope>NUCLEOTIDE SEQUENCE [LARGE SCALE GENOMIC DNA]</scope>
    <source>
        <tissue evidence="3">Muscle</tissue>
    </source>
</reference>
<keyword evidence="2" id="KW-0812">Transmembrane</keyword>
<sequence>MHHLACVHICYIFNVREDRSAVYNNGPQLHSTVGTKRRGSWERRRMLEVLHCSRWMMGMMGAAQCGFTNRARKCISSDFNNVRKRLIPEDTLNRRREFALWKVQSGALRFSGLIGYEEDGWKRELRCSTAGLGLGSREAMSPVHLNGQVPVALTGVREARRLARHGGADVAPCFVRLGRIRLKGASLLSSRRLLGPRRVVALGAVVFPQPVGDGELKELHEVEEQGDGGDGLSVDGEDGLLRGPRDKAVHGVRARGPRALELRRDEEAIVQEPEAEDEADLQEDFGQDAECIRTQQPPFQFRRVGSPFPLTSTGTFLCFLLLLLFFLAGHDSYVSKVEDGRRGHKDDLEDKVAKVGDGEGSVVAHGGAAGLPRVADEVGLLVVPGRLGGGSQHQHAEQEEHGEPDTANARRILLALLEQVLQRKEETVLIVKIQTFRQDETR</sequence>
<evidence type="ECO:0000313" key="3">
    <source>
        <dbReference type="EMBL" id="TNN88018.1"/>
    </source>
</evidence>
<proteinExistence type="predicted"/>
<feature type="region of interest" description="Disordered" evidence="1">
    <location>
        <begin position="223"/>
        <end position="245"/>
    </location>
</feature>